<protein>
    <recommendedName>
        <fullName evidence="2">DUF6273 domain-containing protein</fullName>
    </recommendedName>
</protein>
<dbReference type="Pfam" id="PF19789">
    <property type="entry name" value="DUF6273"/>
    <property type="match status" value="1"/>
</dbReference>
<keyword evidence="1" id="KW-1133">Transmembrane helix</keyword>
<sequence>MTPENPESPADPPRRTPIPGTRAGTLAIVLVLILVSVATLLVVREHRRDEEYRSALRLAQSGDAQSAYAIFNGLGGYSDASERARRLLEDDPSLPLRSAAKGDLVSFGSFEQDGDPSNGPEPLRWIVLDRIEGRLLLLALDSIAARPYHPVPFQEASWETSDLREWMNSDFLDTAFTAPQRALLVPSGAADDAGARQEGAPEEKTPSGDLVFALSRIEADIYLSDDVERELIGAARIAEAAKDPALPLDEDGRADWWLRSRGNYGFTAQFVDRNGAPYAPGANVDAVYAVRPALWVDPERGGEER</sequence>
<comment type="caution">
    <text evidence="3">The sequence shown here is derived from an EMBL/GenBank/DDBJ whole genome shotgun (WGS) entry which is preliminary data.</text>
</comment>
<dbReference type="RefSeq" id="WP_246429969.1">
    <property type="nucleotide sequence ID" value="NZ_JACHMK010000001.1"/>
</dbReference>
<dbReference type="EMBL" id="JACHMK010000001">
    <property type="protein sequence ID" value="MBB6333974.1"/>
    <property type="molecule type" value="Genomic_DNA"/>
</dbReference>
<evidence type="ECO:0000313" key="3">
    <source>
        <dbReference type="EMBL" id="MBB6333974.1"/>
    </source>
</evidence>
<feature type="domain" description="DUF6273" evidence="2">
    <location>
        <begin position="132"/>
        <end position="297"/>
    </location>
</feature>
<keyword evidence="1" id="KW-0812">Transmembrane</keyword>
<organism evidence="3 4">
    <name type="scientific">Schaalia hyovaginalis</name>
    <dbReference type="NCBI Taxonomy" id="29316"/>
    <lineage>
        <taxon>Bacteria</taxon>
        <taxon>Bacillati</taxon>
        <taxon>Actinomycetota</taxon>
        <taxon>Actinomycetes</taxon>
        <taxon>Actinomycetales</taxon>
        <taxon>Actinomycetaceae</taxon>
        <taxon>Schaalia</taxon>
    </lineage>
</organism>
<evidence type="ECO:0000256" key="1">
    <source>
        <dbReference type="SAM" id="Phobius"/>
    </source>
</evidence>
<name>A0A923E5K8_9ACTO</name>
<dbReference type="Proteomes" id="UP000617426">
    <property type="component" value="Unassembled WGS sequence"/>
</dbReference>
<feature type="transmembrane region" description="Helical" evidence="1">
    <location>
        <begin position="23"/>
        <end position="43"/>
    </location>
</feature>
<evidence type="ECO:0000259" key="2">
    <source>
        <dbReference type="Pfam" id="PF19789"/>
    </source>
</evidence>
<keyword evidence="4" id="KW-1185">Reference proteome</keyword>
<keyword evidence="1" id="KW-0472">Membrane</keyword>
<proteinExistence type="predicted"/>
<gene>
    <name evidence="3" type="ORF">HD592_000539</name>
</gene>
<dbReference type="AlphaFoldDB" id="A0A923E5K8"/>
<evidence type="ECO:0000313" key="4">
    <source>
        <dbReference type="Proteomes" id="UP000617426"/>
    </source>
</evidence>
<reference evidence="3" key="1">
    <citation type="submission" date="2020-08" db="EMBL/GenBank/DDBJ databases">
        <title>Sequencing the genomes of 1000 actinobacteria strains.</title>
        <authorList>
            <person name="Klenk H.-P."/>
        </authorList>
    </citation>
    <scope>NUCLEOTIDE SEQUENCE</scope>
    <source>
        <strain evidence="3">DSM 10695</strain>
    </source>
</reference>
<accession>A0A923E5K8</accession>
<dbReference type="InterPro" id="IPR046240">
    <property type="entry name" value="DUF6273"/>
</dbReference>